<dbReference type="Pfam" id="PF09929">
    <property type="entry name" value="DUF2161"/>
    <property type="match status" value="1"/>
</dbReference>
<evidence type="ECO:0000313" key="2">
    <source>
        <dbReference type="Proteomes" id="UP000255326"/>
    </source>
</evidence>
<dbReference type="OrthoDB" id="9795163at2"/>
<name>A0A370GQG4_9BACI</name>
<keyword evidence="2" id="KW-1185">Reference proteome</keyword>
<dbReference type="InterPro" id="IPR018679">
    <property type="entry name" value="DUF2161"/>
</dbReference>
<sequence length="244" mass="28281">MKKQQEKRLEADLYEPIRKYFVKQGYDVYGEVKHCDIAAIKEDELLVVELKLNMTVDLLIQAAKRQKAADQVYIGIPKPKYSLFSKKWKDLCHLIRRMELGLIIVSFQGSTPKAEVRIEPQPFDRKKSRQQNRRRRKQIIQEIQGRNGDYNVGGSTKTKIVTAYKENCIQIAHFLKENGPMSPKGLRDLGTGDKTTSILSKNYEGWFERVQRGVYTLTEKGQQELVLYEKVVQYYADSNNNGSE</sequence>
<gene>
    <name evidence="1" type="ORF">DFR59_102114</name>
</gene>
<evidence type="ECO:0000313" key="1">
    <source>
        <dbReference type="EMBL" id="RDI45486.1"/>
    </source>
</evidence>
<accession>A0A370GQG4</accession>
<proteinExistence type="predicted"/>
<reference evidence="1 2" key="1">
    <citation type="submission" date="2018-07" db="EMBL/GenBank/DDBJ databases">
        <title>Genomic Encyclopedia of Type Strains, Phase IV (KMG-IV): sequencing the most valuable type-strain genomes for metagenomic binning, comparative biology and taxonomic classification.</title>
        <authorList>
            <person name="Goeker M."/>
        </authorList>
    </citation>
    <scope>NUCLEOTIDE SEQUENCE [LARGE SCALE GENOMIC DNA]</scope>
    <source>
        <strain evidence="1 2">DSM 25281</strain>
    </source>
</reference>
<dbReference type="EMBL" id="QQAY01000002">
    <property type="protein sequence ID" value="RDI45486.1"/>
    <property type="molecule type" value="Genomic_DNA"/>
</dbReference>
<organism evidence="1 2">
    <name type="scientific">Falsibacillus pallidus</name>
    <dbReference type="NCBI Taxonomy" id="493781"/>
    <lineage>
        <taxon>Bacteria</taxon>
        <taxon>Bacillati</taxon>
        <taxon>Bacillota</taxon>
        <taxon>Bacilli</taxon>
        <taxon>Bacillales</taxon>
        <taxon>Bacillaceae</taxon>
        <taxon>Falsibacillus</taxon>
    </lineage>
</organism>
<dbReference type="AlphaFoldDB" id="A0A370GQG4"/>
<protein>
    <submittedName>
        <fullName evidence="1">Uncharacterized protein</fullName>
    </submittedName>
</protein>
<dbReference type="RefSeq" id="WP_114744347.1">
    <property type="nucleotide sequence ID" value="NZ_QQAY01000002.1"/>
</dbReference>
<comment type="caution">
    <text evidence="1">The sequence shown here is derived from an EMBL/GenBank/DDBJ whole genome shotgun (WGS) entry which is preliminary data.</text>
</comment>
<dbReference type="Proteomes" id="UP000255326">
    <property type="component" value="Unassembled WGS sequence"/>
</dbReference>